<dbReference type="SUPFAM" id="SSF57850">
    <property type="entry name" value="RING/U-box"/>
    <property type="match status" value="1"/>
</dbReference>
<protein>
    <recommendedName>
        <fullName evidence="6">RING-type domain-containing protein</fullName>
    </recommendedName>
</protein>
<dbReference type="Gene3D" id="3.30.40.10">
    <property type="entry name" value="Zinc/RING finger domain, C3HC4 (zinc finger)"/>
    <property type="match status" value="1"/>
</dbReference>
<dbReference type="Gramene" id="EFJ05792">
    <property type="protein sequence ID" value="EFJ05792"/>
    <property type="gene ID" value="SELMODRAFT_431248"/>
</dbReference>
<organism evidence="8">
    <name type="scientific">Selaginella moellendorffii</name>
    <name type="common">Spikemoss</name>
    <dbReference type="NCBI Taxonomy" id="88036"/>
    <lineage>
        <taxon>Eukaryota</taxon>
        <taxon>Viridiplantae</taxon>
        <taxon>Streptophyta</taxon>
        <taxon>Embryophyta</taxon>
        <taxon>Tracheophyta</taxon>
        <taxon>Lycopodiopsida</taxon>
        <taxon>Selaginellales</taxon>
        <taxon>Selaginellaceae</taxon>
        <taxon>Selaginella</taxon>
    </lineage>
</organism>
<keyword evidence="3" id="KW-0862">Zinc</keyword>
<dbReference type="GO" id="GO:0008270">
    <property type="term" value="F:zinc ion binding"/>
    <property type="evidence" value="ECO:0007669"/>
    <property type="project" value="UniProtKB-KW"/>
</dbReference>
<proteinExistence type="predicted"/>
<evidence type="ECO:0000256" key="1">
    <source>
        <dbReference type="ARBA" id="ARBA00022723"/>
    </source>
</evidence>
<keyword evidence="1" id="KW-0479">Metal-binding</keyword>
<keyword evidence="8" id="KW-1185">Reference proteome</keyword>
<dbReference type="KEGG" id="smo:SELMODRAFT_431248"/>
<feature type="region of interest" description="Disordered" evidence="5">
    <location>
        <begin position="1"/>
        <end position="46"/>
    </location>
</feature>
<dbReference type="Pfam" id="PF13923">
    <property type="entry name" value="zf-C3HC4_2"/>
    <property type="match status" value="1"/>
</dbReference>
<dbReference type="PROSITE" id="PS50089">
    <property type="entry name" value="ZF_RING_2"/>
    <property type="match status" value="1"/>
</dbReference>
<dbReference type="HOGENOM" id="CLU_583186_0_0_1"/>
<keyword evidence="2 4" id="KW-0863">Zinc-finger</keyword>
<feature type="domain" description="RING-type" evidence="6">
    <location>
        <begin position="94"/>
        <end position="117"/>
    </location>
</feature>
<feature type="compositionally biased region" description="Low complexity" evidence="5">
    <location>
        <begin position="7"/>
        <end position="22"/>
    </location>
</feature>
<feature type="compositionally biased region" description="Polar residues" evidence="5">
    <location>
        <begin position="444"/>
        <end position="454"/>
    </location>
</feature>
<evidence type="ECO:0000256" key="4">
    <source>
        <dbReference type="PROSITE-ProRule" id="PRU00175"/>
    </source>
</evidence>
<dbReference type="InParanoid" id="D8TC05"/>
<sequence length="469" mass="51549">MENPTKRPSSANSSTRSSRIGSVSGGDKKGESKPEASASASGSAAVPASPVAVASPLAGSATPARGSRSSSVRKSSISLRGDKNVFKHAVETGCGHVFCARCLQNSFTRSKGCPTCDRPIEYVHPCFLLRELIVKYGGKRGAGMLQTEFAPYQDDCDIPDIDDPIIIASQFVGADPGGTCSCVTGGIFDPSDLYFSEHLHDFVSVEEFLDTVKTINEIVAHATPGRAQTCMNRYVCFCLFYAHARNLICSIQSALADCNVRYPETGLWWTLMHLDSDVYSAGNLDKKMYLMLRIDPVKARNYQHTVVGGLKEGELARLRRENVLLRHKMLEIGQTTYLRGITARREKLKARGKFPHSFYAEYPDSYVISPRTLKQLVQFRPGRSTRAYFLPPWARVRSMSSGLLPLNREEDYVLSKLGSGTLSRSMSPYRRPSDASAGGRRSESGPSNRDSISSARIVDIKTSCRLEDD</sequence>
<dbReference type="EMBL" id="GL377714">
    <property type="protein sequence ID" value="EFJ05792.1"/>
    <property type="molecule type" value="Genomic_DNA"/>
</dbReference>
<dbReference type="InterPro" id="IPR017907">
    <property type="entry name" value="Znf_RING_CS"/>
</dbReference>
<feature type="compositionally biased region" description="Low complexity" evidence="5">
    <location>
        <begin position="36"/>
        <end position="46"/>
    </location>
</feature>
<gene>
    <name evidence="7" type="ORF">SELMODRAFT_431248</name>
</gene>
<dbReference type="InterPro" id="IPR001841">
    <property type="entry name" value="Znf_RING"/>
</dbReference>
<dbReference type="PROSITE" id="PS00518">
    <property type="entry name" value="ZF_RING_1"/>
    <property type="match status" value="1"/>
</dbReference>
<evidence type="ECO:0000256" key="3">
    <source>
        <dbReference type="ARBA" id="ARBA00022833"/>
    </source>
</evidence>
<dbReference type="InterPro" id="IPR013083">
    <property type="entry name" value="Znf_RING/FYVE/PHD"/>
</dbReference>
<dbReference type="Proteomes" id="UP000001514">
    <property type="component" value="Unassembled WGS sequence"/>
</dbReference>
<feature type="region of interest" description="Disordered" evidence="5">
    <location>
        <begin position="421"/>
        <end position="456"/>
    </location>
</feature>
<evidence type="ECO:0000259" key="6">
    <source>
        <dbReference type="PROSITE" id="PS50089"/>
    </source>
</evidence>
<evidence type="ECO:0000313" key="8">
    <source>
        <dbReference type="Proteomes" id="UP000001514"/>
    </source>
</evidence>
<evidence type="ECO:0000256" key="5">
    <source>
        <dbReference type="SAM" id="MobiDB-lite"/>
    </source>
</evidence>
<accession>D8TC05</accession>
<reference evidence="7 8" key="1">
    <citation type="journal article" date="2011" name="Science">
        <title>The Selaginella genome identifies genetic changes associated with the evolution of vascular plants.</title>
        <authorList>
            <person name="Banks J.A."/>
            <person name="Nishiyama T."/>
            <person name="Hasebe M."/>
            <person name="Bowman J.L."/>
            <person name="Gribskov M."/>
            <person name="dePamphilis C."/>
            <person name="Albert V.A."/>
            <person name="Aono N."/>
            <person name="Aoyama T."/>
            <person name="Ambrose B.A."/>
            <person name="Ashton N.W."/>
            <person name="Axtell M.J."/>
            <person name="Barker E."/>
            <person name="Barker M.S."/>
            <person name="Bennetzen J.L."/>
            <person name="Bonawitz N.D."/>
            <person name="Chapple C."/>
            <person name="Cheng C."/>
            <person name="Correa L.G."/>
            <person name="Dacre M."/>
            <person name="DeBarry J."/>
            <person name="Dreyer I."/>
            <person name="Elias M."/>
            <person name="Engstrom E.M."/>
            <person name="Estelle M."/>
            <person name="Feng L."/>
            <person name="Finet C."/>
            <person name="Floyd S.K."/>
            <person name="Frommer W.B."/>
            <person name="Fujita T."/>
            <person name="Gramzow L."/>
            <person name="Gutensohn M."/>
            <person name="Harholt J."/>
            <person name="Hattori M."/>
            <person name="Heyl A."/>
            <person name="Hirai T."/>
            <person name="Hiwatashi Y."/>
            <person name="Ishikawa M."/>
            <person name="Iwata M."/>
            <person name="Karol K.G."/>
            <person name="Koehler B."/>
            <person name="Kolukisaoglu U."/>
            <person name="Kubo M."/>
            <person name="Kurata T."/>
            <person name="Lalonde S."/>
            <person name="Li K."/>
            <person name="Li Y."/>
            <person name="Litt A."/>
            <person name="Lyons E."/>
            <person name="Manning G."/>
            <person name="Maruyama T."/>
            <person name="Michael T.P."/>
            <person name="Mikami K."/>
            <person name="Miyazaki S."/>
            <person name="Morinaga S."/>
            <person name="Murata T."/>
            <person name="Mueller-Roeber B."/>
            <person name="Nelson D.R."/>
            <person name="Obara M."/>
            <person name="Oguri Y."/>
            <person name="Olmstead R.G."/>
            <person name="Onodera N."/>
            <person name="Petersen B.L."/>
            <person name="Pils B."/>
            <person name="Prigge M."/>
            <person name="Rensing S.A."/>
            <person name="Riano-Pachon D.M."/>
            <person name="Roberts A.W."/>
            <person name="Sato Y."/>
            <person name="Scheller H.V."/>
            <person name="Schulz B."/>
            <person name="Schulz C."/>
            <person name="Shakirov E.V."/>
            <person name="Shibagaki N."/>
            <person name="Shinohara N."/>
            <person name="Shippen D.E."/>
            <person name="Soerensen I."/>
            <person name="Sotooka R."/>
            <person name="Sugimoto N."/>
            <person name="Sugita M."/>
            <person name="Sumikawa N."/>
            <person name="Tanurdzic M."/>
            <person name="Theissen G."/>
            <person name="Ulvskov P."/>
            <person name="Wakazuki S."/>
            <person name="Weng J.K."/>
            <person name="Willats W.W."/>
            <person name="Wipf D."/>
            <person name="Wolf P.G."/>
            <person name="Yang L."/>
            <person name="Zimmer A.D."/>
            <person name="Zhu Q."/>
            <person name="Mitros T."/>
            <person name="Hellsten U."/>
            <person name="Loque D."/>
            <person name="Otillar R."/>
            <person name="Salamov A."/>
            <person name="Schmutz J."/>
            <person name="Shapiro H."/>
            <person name="Lindquist E."/>
            <person name="Lucas S."/>
            <person name="Rokhsar D."/>
            <person name="Grigoriev I.V."/>
        </authorList>
    </citation>
    <scope>NUCLEOTIDE SEQUENCE [LARGE SCALE GENOMIC DNA]</scope>
</reference>
<name>D8TC05_SELML</name>
<dbReference type="AlphaFoldDB" id="D8TC05"/>
<evidence type="ECO:0000313" key="7">
    <source>
        <dbReference type="EMBL" id="EFJ05792.1"/>
    </source>
</evidence>
<evidence type="ECO:0000256" key="2">
    <source>
        <dbReference type="ARBA" id="ARBA00022771"/>
    </source>
</evidence>